<dbReference type="PROSITE" id="PS50262">
    <property type="entry name" value="G_PROTEIN_RECEP_F1_2"/>
    <property type="match status" value="1"/>
</dbReference>
<keyword evidence="2 5" id="KW-0812">Transmembrane</keyword>
<feature type="transmembrane region" description="Helical" evidence="5">
    <location>
        <begin position="290"/>
        <end position="311"/>
    </location>
</feature>
<dbReference type="AlphaFoldDB" id="A0AAE9AEA5"/>
<dbReference type="FunFam" id="1.20.1070.10:FF:000596">
    <property type="entry name" value="Protein CBG18476"/>
    <property type="match status" value="1"/>
</dbReference>
<dbReference type="SUPFAM" id="SSF81321">
    <property type="entry name" value="Family A G protein-coupled receptor-like"/>
    <property type="match status" value="1"/>
</dbReference>
<name>A0AAE9AEA5_CAEBR</name>
<organism evidence="7 8">
    <name type="scientific">Caenorhabditis briggsae</name>
    <dbReference type="NCBI Taxonomy" id="6238"/>
    <lineage>
        <taxon>Eukaryota</taxon>
        <taxon>Metazoa</taxon>
        <taxon>Ecdysozoa</taxon>
        <taxon>Nematoda</taxon>
        <taxon>Chromadorea</taxon>
        <taxon>Rhabditida</taxon>
        <taxon>Rhabditina</taxon>
        <taxon>Rhabditomorpha</taxon>
        <taxon>Rhabditoidea</taxon>
        <taxon>Rhabditidae</taxon>
        <taxon>Peloderinae</taxon>
        <taxon>Caenorhabditis</taxon>
    </lineage>
</organism>
<evidence type="ECO:0000256" key="5">
    <source>
        <dbReference type="SAM" id="Phobius"/>
    </source>
</evidence>
<dbReference type="InterPro" id="IPR017452">
    <property type="entry name" value="GPCR_Rhodpsn_7TM"/>
</dbReference>
<feature type="transmembrane region" description="Helical" evidence="5">
    <location>
        <begin position="252"/>
        <end position="270"/>
    </location>
</feature>
<keyword evidence="3 5" id="KW-1133">Transmembrane helix</keyword>
<sequence>MNNVEHMKLWMFISQCQFWIILCTVLISLLLVAKAFFNLIKRKRSNYFKFLTCIIVANVITLLIILFDILNFSFKGTLVCKLQHFISNSAACFINWIWLCLFSQRFFILFYPMKRSSRGFFGFMRSGKKLVLATACFAILTQSWSLIFIEEVTMLTDDEQLIGVCERDVDIMSDFGYRILAIGEALVTYAVPFLLTIAMDIAVLYQTANSSFVVMSAENIRSENSALLHVNETVKIQSSQSIKQSNRRRHQAMRRCLMMATIQVSLNAPYYTLQLCDEIFSLRTSHTQLYLYADAILYFIYLSQFAMIYFYTNLLVSPRGKSCRQPPKMPLSCTTSLTRTEYTSKQKQKLHFKDDDSMQKALHIAIVCCTVQPIGLRRQRKYHINGRDYDLNIASLCHCVSSSSWKRFCTKIVVDFETVGTNKGMDYKKFPYYMKYGGFWLKGTDKVPPSKYTTDNLDDTRFYDCLAKYH</sequence>
<dbReference type="EMBL" id="CP090894">
    <property type="protein sequence ID" value="ULT97347.1"/>
    <property type="molecule type" value="Genomic_DNA"/>
</dbReference>
<evidence type="ECO:0000256" key="2">
    <source>
        <dbReference type="ARBA" id="ARBA00022692"/>
    </source>
</evidence>
<protein>
    <recommendedName>
        <fullName evidence="6">G-protein coupled receptors family 1 profile domain-containing protein</fullName>
    </recommendedName>
</protein>
<evidence type="ECO:0000313" key="8">
    <source>
        <dbReference type="Proteomes" id="UP000827892"/>
    </source>
</evidence>
<feature type="transmembrane region" description="Helical" evidence="5">
    <location>
        <begin position="179"/>
        <end position="205"/>
    </location>
</feature>
<comment type="subcellular location">
    <subcellularLocation>
        <location evidence="1">Membrane</location>
    </subcellularLocation>
</comment>
<dbReference type="GO" id="GO:0016020">
    <property type="term" value="C:membrane"/>
    <property type="evidence" value="ECO:0007669"/>
    <property type="project" value="UniProtKB-SubCell"/>
</dbReference>
<feature type="transmembrane region" description="Helical" evidence="5">
    <location>
        <begin position="48"/>
        <end position="74"/>
    </location>
</feature>
<evidence type="ECO:0000256" key="4">
    <source>
        <dbReference type="ARBA" id="ARBA00023136"/>
    </source>
</evidence>
<feature type="transmembrane region" description="Helical" evidence="5">
    <location>
        <begin position="12"/>
        <end position="36"/>
    </location>
</feature>
<evidence type="ECO:0000256" key="1">
    <source>
        <dbReference type="ARBA" id="ARBA00004370"/>
    </source>
</evidence>
<feature type="transmembrane region" description="Helical" evidence="5">
    <location>
        <begin position="86"/>
        <end position="110"/>
    </location>
</feature>
<evidence type="ECO:0000256" key="3">
    <source>
        <dbReference type="ARBA" id="ARBA00022989"/>
    </source>
</evidence>
<dbReference type="Gene3D" id="1.20.1070.10">
    <property type="entry name" value="Rhodopsin 7-helix transmembrane proteins"/>
    <property type="match status" value="1"/>
</dbReference>
<evidence type="ECO:0000259" key="6">
    <source>
        <dbReference type="PROSITE" id="PS50262"/>
    </source>
</evidence>
<evidence type="ECO:0000313" key="7">
    <source>
        <dbReference type="EMBL" id="ULT97347.1"/>
    </source>
</evidence>
<feature type="domain" description="G-protein coupled receptors family 1 profile" evidence="6">
    <location>
        <begin position="23"/>
        <end position="311"/>
    </location>
</feature>
<reference evidence="7 8" key="1">
    <citation type="submission" date="2022-05" db="EMBL/GenBank/DDBJ databases">
        <title>Chromosome-level reference genomes for two strains of Caenorhabditis briggsae: an improved platform for comparative genomics.</title>
        <authorList>
            <person name="Stevens L."/>
            <person name="Andersen E.C."/>
        </authorList>
    </citation>
    <scope>NUCLEOTIDE SEQUENCE [LARGE SCALE GENOMIC DNA]</scope>
    <source>
        <strain evidence="7">QX1410_ONT</strain>
        <tissue evidence="7">Whole-organism</tissue>
    </source>
</reference>
<feature type="transmembrane region" description="Helical" evidence="5">
    <location>
        <begin position="130"/>
        <end position="149"/>
    </location>
</feature>
<dbReference type="PANTHER" id="PTHR24224:SF1">
    <property type="entry name" value="G-PROTEIN COUPLED RECEPTORS FAMILY 1 PROFILE DOMAIN-CONTAINING PROTEIN"/>
    <property type="match status" value="1"/>
</dbReference>
<accession>A0AAE9AEA5</accession>
<dbReference type="Proteomes" id="UP000827892">
    <property type="component" value="Chromosome IV"/>
</dbReference>
<gene>
    <name evidence="7" type="ORF">L3Y34_005276</name>
</gene>
<proteinExistence type="predicted"/>
<dbReference type="PANTHER" id="PTHR24224">
    <property type="entry name" value="CARDIOACCELERATORY PEPTIDE RECEPTOR-RELATED"/>
    <property type="match status" value="1"/>
</dbReference>
<keyword evidence="4 5" id="KW-0472">Membrane</keyword>
<dbReference type="InterPro" id="IPR052665">
    <property type="entry name" value="Neuropeptide-GPCR"/>
</dbReference>
<dbReference type="CDD" id="cd00637">
    <property type="entry name" value="7tm_classA_rhodopsin-like"/>
    <property type="match status" value="1"/>
</dbReference>